<dbReference type="EMBL" id="JAMXLR010000073">
    <property type="protein sequence ID" value="MCO6046444.1"/>
    <property type="molecule type" value="Genomic_DNA"/>
</dbReference>
<evidence type="ECO:0000313" key="6">
    <source>
        <dbReference type="EMBL" id="MCO6046444.1"/>
    </source>
</evidence>
<dbReference type="InterPro" id="IPR003593">
    <property type="entry name" value="AAA+_ATPase"/>
</dbReference>
<dbReference type="GO" id="GO:0005524">
    <property type="term" value="F:ATP binding"/>
    <property type="evidence" value="ECO:0007669"/>
    <property type="project" value="UniProtKB-KW"/>
</dbReference>
<dbReference type="PROSITE" id="PS50893">
    <property type="entry name" value="ABC_TRANSPORTER_2"/>
    <property type="match status" value="1"/>
</dbReference>
<dbReference type="InterPro" id="IPR027417">
    <property type="entry name" value="P-loop_NTPase"/>
</dbReference>
<dbReference type="PANTHER" id="PTHR42781:SF8">
    <property type="entry name" value="BICARBONATE TRANSPORT ATP-BINDING PROTEIN CMPC"/>
    <property type="match status" value="1"/>
</dbReference>
<dbReference type="InterPro" id="IPR008144">
    <property type="entry name" value="Guanylate_kin-like_dom"/>
</dbReference>
<protein>
    <submittedName>
        <fullName evidence="6">ABC transporter ATP-binding protein</fullName>
    </submittedName>
</protein>
<evidence type="ECO:0000256" key="1">
    <source>
        <dbReference type="ARBA" id="ARBA00022448"/>
    </source>
</evidence>
<organism evidence="6 7">
    <name type="scientific">Aeoliella straminimaris</name>
    <dbReference type="NCBI Taxonomy" id="2954799"/>
    <lineage>
        <taxon>Bacteria</taxon>
        <taxon>Pseudomonadati</taxon>
        <taxon>Planctomycetota</taxon>
        <taxon>Planctomycetia</taxon>
        <taxon>Pirellulales</taxon>
        <taxon>Lacipirellulaceae</taxon>
        <taxon>Aeoliella</taxon>
    </lineage>
</organism>
<dbReference type="InterPro" id="IPR050093">
    <property type="entry name" value="ABC_SmlMolc_Importer"/>
</dbReference>
<dbReference type="SUPFAM" id="SSF52540">
    <property type="entry name" value="P-loop containing nucleoside triphosphate hydrolases"/>
    <property type="match status" value="1"/>
</dbReference>
<dbReference type="Pfam" id="PF00005">
    <property type="entry name" value="ABC_tran"/>
    <property type="match status" value="1"/>
</dbReference>
<feature type="domain" description="Guanylate kinase-like" evidence="4">
    <location>
        <begin position="29"/>
        <end position="227"/>
    </location>
</feature>
<sequence>MSNLIIENVSHSYGPKKVLNEVNLRVGAGQVVALVGPSGCGKSTLLRAVLGTHPPTEGQVLVGGNQVERPTRDVGIVYQHYSLYEFLTARQNVAFGLLLDQTSTPYRVFQYFSWRKLRKQHLEQADEFLKKVGLHAARDLYPSEMSGGMRQRVAIAQALIMEPRILLLDEPFGALDEATREELQLMLLKLYAENVRAREEDRVPPYTVIIVTHELNEALFVSDRVVGLSQYHNDGANGATIVYDRAAPIFAPDQPKDVTRFVEQKEELISCVFSPSFQKDHRKFITFWAQHEKQPVETKV</sequence>
<gene>
    <name evidence="6" type="ORF">NG895_21305</name>
</gene>
<evidence type="ECO:0000259" key="4">
    <source>
        <dbReference type="PROSITE" id="PS50052"/>
    </source>
</evidence>
<evidence type="ECO:0000313" key="7">
    <source>
        <dbReference type="Proteomes" id="UP001155241"/>
    </source>
</evidence>
<keyword evidence="7" id="KW-1185">Reference proteome</keyword>
<keyword evidence="2" id="KW-0547">Nucleotide-binding</keyword>
<comment type="caution">
    <text evidence="6">The sequence shown here is derived from an EMBL/GenBank/DDBJ whole genome shotgun (WGS) entry which is preliminary data.</text>
</comment>
<reference evidence="6" key="1">
    <citation type="submission" date="2022-06" db="EMBL/GenBank/DDBJ databases">
        <title>Aeoliella straminimaris, a novel planctomycete from sediments.</title>
        <authorList>
            <person name="Vitorino I.R."/>
            <person name="Lage O.M."/>
        </authorList>
    </citation>
    <scope>NUCLEOTIDE SEQUENCE</scope>
    <source>
        <strain evidence="6">ICT_H6.2</strain>
    </source>
</reference>
<name>A0A9X2FH11_9BACT</name>
<proteinExistence type="predicted"/>
<dbReference type="AlphaFoldDB" id="A0A9X2FH11"/>
<dbReference type="SMART" id="SM00382">
    <property type="entry name" value="AAA"/>
    <property type="match status" value="1"/>
</dbReference>
<dbReference type="PANTHER" id="PTHR42781">
    <property type="entry name" value="SPERMIDINE/PUTRESCINE IMPORT ATP-BINDING PROTEIN POTA"/>
    <property type="match status" value="1"/>
</dbReference>
<dbReference type="PROSITE" id="PS00211">
    <property type="entry name" value="ABC_TRANSPORTER_1"/>
    <property type="match status" value="1"/>
</dbReference>
<evidence type="ECO:0000256" key="2">
    <source>
        <dbReference type="ARBA" id="ARBA00022741"/>
    </source>
</evidence>
<keyword evidence="3 6" id="KW-0067">ATP-binding</keyword>
<dbReference type="InterPro" id="IPR017871">
    <property type="entry name" value="ABC_transporter-like_CS"/>
</dbReference>
<dbReference type="GO" id="GO:0016887">
    <property type="term" value="F:ATP hydrolysis activity"/>
    <property type="evidence" value="ECO:0007669"/>
    <property type="project" value="InterPro"/>
</dbReference>
<evidence type="ECO:0000256" key="3">
    <source>
        <dbReference type="ARBA" id="ARBA00022840"/>
    </source>
</evidence>
<dbReference type="InterPro" id="IPR003439">
    <property type="entry name" value="ABC_transporter-like_ATP-bd"/>
</dbReference>
<keyword evidence="1" id="KW-0813">Transport</keyword>
<dbReference type="CDD" id="cd03293">
    <property type="entry name" value="ABC_NrtD_SsuB_transporters"/>
    <property type="match status" value="1"/>
</dbReference>
<evidence type="ECO:0000259" key="5">
    <source>
        <dbReference type="PROSITE" id="PS50893"/>
    </source>
</evidence>
<feature type="domain" description="ABC transporter" evidence="5">
    <location>
        <begin position="4"/>
        <end position="255"/>
    </location>
</feature>
<dbReference type="Proteomes" id="UP001155241">
    <property type="component" value="Unassembled WGS sequence"/>
</dbReference>
<dbReference type="PROSITE" id="PS50052">
    <property type="entry name" value="GUANYLATE_KINASE_2"/>
    <property type="match status" value="1"/>
</dbReference>
<dbReference type="RefSeq" id="WP_252854558.1">
    <property type="nucleotide sequence ID" value="NZ_JAMXLR010000073.1"/>
</dbReference>
<accession>A0A9X2FH11</accession>
<dbReference type="Gene3D" id="3.40.50.300">
    <property type="entry name" value="P-loop containing nucleotide triphosphate hydrolases"/>
    <property type="match status" value="1"/>
</dbReference>